<sequence length="104" mass="11613">MCVLFFSTIMAFAENHSSALIIDVRTPAEWETGHLADAKHIEWQVIDQKITNLTKDKNAIIYVYCRSGNRSGKAKKILDQLGYTNVVNAGGIREAEAFINAIEN</sequence>
<protein>
    <submittedName>
        <fullName evidence="2">Rhodanese-like domain-containing protein</fullName>
    </submittedName>
</protein>
<comment type="caution">
    <text evidence="2">The sequence shown here is derived from an EMBL/GenBank/DDBJ whole genome shotgun (WGS) entry which is preliminary data.</text>
</comment>
<dbReference type="SUPFAM" id="SSF52821">
    <property type="entry name" value="Rhodanese/Cell cycle control phosphatase"/>
    <property type="match status" value="1"/>
</dbReference>
<evidence type="ECO:0000313" key="3">
    <source>
        <dbReference type="Proteomes" id="UP000315889"/>
    </source>
</evidence>
<dbReference type="Pfam" id="PF00581">
    <property type="entry name" value="Rhodanese"/>
    <property type="match status" value="1"/>
</dbReference>
<gene>
    <name evidence="2" type="ORF">EVB03_09020</name>
</gene>
<name>A0A520MD44_9GAMM</name>
<evidence type="ECO:0000259" key="1">
    <source>
        <dbReference type="PROSITE" id="PS50206"/>
    </source>
</evidence>
<dbReference type="SMART" id="SM00450">
    <property type="entry name" value="RHOD"/>
    <property type="match status" value="1"/>
</dbReference>
<dbReference type="CDD" id="cd00158">
    <property type="entry name" value="RHOD"/>
    <property type="match status" value="1"/>
</dbReference>
<dbReference type="EMBL" id="SHBP01000019">
    <property type="protein sequence ID" value="RZO19138.1"/>
    <property type="molecule type" value="Genomic_DNA"/>
</dbReference>
<dbReference type="Proteomes" id="UP000315889">
    <property type="component" value="Unassembled WGS sequence"/>
</dbReference>
<evidence type="ECO:0000313" key="2">
    <source>
        <dbReference type="EMBL" id="RZO19138.1"/>
    </source>
</evidence>
<dbReference type="AlphaFoldDB" id="A0A520MD44"/>
<dbReference type="PROSITE" id="PS50206">
    <property type="entry name" value="RHODANESE_3"/>
    <property type="match status" value="1"/>
</dbReference>
<dbReference type="Gene3D" id="3.40.250.10">
    <property type="entry name" value="Rhodanese-like domain"/>
    <property type="match status" value="1"/>
</dbReference>
<dbReference type="PANTHER" id="PTHR43031:SF1">
    <property type="entry name" value="PYRIDINE NUCLEOTIDE-DISULPHIDE OXIDOREDUCTASE"/>
    <property type="match status" value="1"/>
</dbReference>
<reference evidence="2 3" key="1">
    <citation type="submission" date="2019-02" db="EMBL/GenBank/DDBJ databases">
        <title>Prokaryotic population dynamics and viral predation in marine succession experiment using metagenomics: the confinement effect.</title>
        <authorList>
            <person name="Haro-Moreno J.M."/>
            <person name="Rodriguez-Valera F."/>
            <person name="Lopez-Perez M."/>
        </authorList>
    </citation>
    <scope>NUCLEOTIDE SEQUENCE [LARGE SCALE GENOMIC DNA]</scope>
    <source>
        <strain evidence="2">MED-G170</strain>
    </source>
</reference>
<dbReference type="InterPro" id="IPR050229">
    <property type="entry name" value="GlpE_sulfurtransferase"/>
</dbReference>
<dbReference type="PANTHER" id="PTHR43031">
    <property type="entry name" value="FAD-DEPENDENT OXIDOREDUCTASE"/>
    <property type="match status" value="1"/>
</dbReference>
<organism evidence="2 3">
    <name type="scientific">SAR92 clade bacterium</name>
    <dbReference type="NCBI Taxonomy" id="2315479"/>
    <lineage>
        <taxon>Bacteria</taxon>
        <taxon>Pseudomonadati</taxon>
        <taxon>Pseudomonadota</taxon>
        <taxon>Gammaproteobacteria</taxon>
        <taxon>Cellvibrionales</taxon>
        <taxon>Porticoccaceae</taxon>
        <taxon>SAR92 clade</taxon>
    </lineage>
</organism>
<accession>A0A520MD44</accession>
<dbReference type="InterPro" id="IPR036873">
    <property type="entry name" value="Rhodanese-like_dom_sf"/>
</dbReference>
<proteinExistence type="predicted"/>
<feature type="domain" description="Rhodanese" evidence="1">
    <location>
        <begin position="15"/>
        <end position="104"/>
    </location>
</feature>
<dbReference type="InterPro" id="IPR001763">
    <property type="entry name" value="Rhodanese-like_dom"/>
</dbReference>